<organism evidence="8 9">
    <name type="scientific">Pontibacter toksunensis</name>
    <dbReference type="NCBI Taxonomy" id="1332631"/>
    <lineage>
        <taxon>Bacteria</taxon>
        <taxon>Pseudomonadati</taxon>
        <taxon>Bacteroidota</taxon>
        <taxon>Cytophagia</taxon>
        <taxon>Cytophagales</taxon>
        <taxon>Hymenobacteraceae</taxon>
        <taxon>Pontibacter</taxon>
    </lineage>
</organism>
<dbReference type="Pfam" id="PF14322">
    <property type="entry name" value="SusD-like_3"/>
    <property type="match status" value="1"/>
</dbReference>
<keyword evidence="3" id="KW-0732">Signal</keyword>
<dbReference type="EMBL" id="JBHUOX010000037">
    <property type="protein sequence ID" value="MFD3003673.1"/>
    <property type="molecule type" value="Genomic_DNA"/>
</dbReference>
<accession>A0ABW6C353</accession>
<evidence type="ECO:0000313" key="8">
    <source>
        <dbReference type="EMBL" id="MFD3003673.1"/>
    </source>
</evidence>
<dbReference type="RefSeq" id="WP_377491524.1">
    <property type="nucleotide sequence ID" value="NZ_JBHUOX010000037.1"/>
</dbReference>
<dbReference type="Gene3D" id="1.25.40.390">
    <property type="match status" value="1"/>
</dbReference>
<evidence type="ECO:0000256" key="4">
    <source>
        <dbReference type="ARBA" id="ARBA00023136"/>
    </source>
</evidence>
<proteinExistence type="inferred from homology"/>
<name>A0ABW6C353_9BACT</name>
<evidence type="ECO:0000256" key="1">
    <source>
        <dbReference type="ARBA" id="ARBA00004442"/>
    </source>
</evidence>
<dbReference type="PROSITE" id="PS51257">
    <property type="entry name" value="PROKAR_LIPOPROTEIN"/>
    <property type="match status" value="1"/>
</dbReference>
<comment type="similarity">
    <text evidence="2">Belongs to the SusD family.</text>
</comment>
<evidence type="ECO:0000256" key="2">
    <source>
        <dbReference type="ARBA" id="ARBA00006275"/>
    </source>
</evidence>
<keyword evidence="9" id="KW-1185">Reference proteome</keyword>
<keyword evidence="4" id="KW-0472">Membrane</keyword>
<feature type="domain" description="RagB/SusD" evidence="6">
    <location>
        <begin position="271"/>
        <end position="542"/>
    </location>
</feature>
<dbReference type="SUPFAM" id="SSF48452">
    <property type="entry name" value="TPR-like"/>
    <property type="match status" value="1"/>
</dbReference>
<evidence type="ECO:0000313" key="9">
    <source>
        <dbReference type="Proteomes" id="UP001597641"/>
    </source>
</evidence>
<dbReference type="Proteomes" id="UP001597641">
    <property type="component" value="Unassembled WGS sequence"/>
</dbReference>
<protein>
    <submittedName>
        <fullName evidence="8">RagB/SusD family nutrient uptake outer membrane protein</fullName>
    </submittedName>
</protein>
<sequence length="550" mass="61916">MRKMKYKGYLACLAFLSFLTGCDKEFLERPPKDRIVDANYYQTAEQVIASTSPLYNIVWFAYNDKASHGIGDARGGLLYSGSYQAENIRMNTTPVTPEVGNSWRAFYNVVGQANTAIANINRYAPASVPTSVKNHAIGEARFMRGLAYSYLVQNWGPVPIIANNETVLTDTTIARNTVESVWEFIIRDIRYATKVLPEAPVQTGRLTKWAAEGMLAKMFLTRAGVGMDGTRRQSDLDSAAYYAKRVIDNSGKSLLPDYADLFKTANNNNEETLFALQWKYDGDWGAQNSVQAFLAYSSSLTGFGDGWGGDIGGSLHALNLYEDLEMDERRQATYMLPGDNYDYIHEIVDEEVVPLHVRTDNNNQAAYRTRAHVKKYVVGLPSDNAGKVLQQRTEIQTYMLRLADVYLIYAEAILGNNASTSDPLALQYFNAVRTRAGLDPLSSITWADIHKERMVEFAMEGQAWYEFTRLHYYDPQKAYNILSAQDRGLFWIYPNDKENATSWDLVPQETPLPRTYTVNSSNFLLPLPATELARAPNLNKAPVPYNFDGE</sequence>
<evidence type="ECO:0000259" key="7">
    <source>
        <dbReference type="Pfam" id="PF14322"/>
    </source>
</evidence>
<dbReference type="Pfam" id="PF07980">
    <property type="entry name" value="SusD_RagB"/>
    <property type="match status" value="1"/>
</dbReference>
<evidence type="ECO:0000259" key="6">
    <source>
        <dbReference type="Pfam" id="PF07980"/>
    </source>
</evidence>
<dbReference type="InterPro" id="IPR011990">
    <property type="entry name" value="TPR-like_helical_dom_sf"/>
</dbReference>
<dbReference type="InterPro" id="IPR033985">
    <property type="entry name" value="SusD-like_N"/>
</dbReference>
<evidence type="ECO:0000256" key="3">
    <source>
        <dbReference type="ARBA" id="ARBA00022729"/>
    </source>
</evidence>
<reference evidence="9" key="1">
    <citation type="journal article" date="2019" name="Int. J. Syst. Evol. Microbiol.">
        <title>The Global Catalogue of Microorganisms (GCM) 10K type strain sequencing project: providing services to taxonomists for standard genome sequencing and annotation.</title>
        <authorList>
            <consortium name="The Broad Institute Genomics Platform"/>
            <consortium name="The Broad Institute Genome Sequencing Center for Infectious Disease"/>
            <person name="Wu L."/>
            <person name="Ma J."/>
        </authorList>
    </citation>
    <scope>NUCLEOTIDE SEQUENCE [LARGE SCALE GENOMIC DNA]</scope>
    <source>
        <strain evidence="9">KCTC 23984</strain>
    </source>
</reference>
<feature type="domain" description="SusD-like N-terminal" evidence="7">
    <location>
        <begin position="85"/>
        <end position="220"/>
    </location>
</feature>
<comment type="subcellular location">
    <subcellularLocation>
        <location evidence="1">Cell outer membrane</location>
    </subcellularLocation>
</comment>
<comment type="caution">
    <text evidence="8">The sequence shown here is derived from an EMBL/GenBank/DDBJ whole genome shotgun (WGS) entry which is preliminary data.</text>
</comment>
<evidence type="ECO:0000256" key="5">
    <source>
        <dbReference type="ARBA" id="ARBA00023237"/>
    </source>
</evidence>
<keyword evidence="5" id="KW-0998">Cell outer membrane</keyword>
<gene>
    <name evidence="8" type="ORF">ACFS7Z_25170</name>
</gene>
<dbReference type="InterPro" id="IPR012944">
    <property type="entry name" value="SusD_RagB_dom"/>
</dbReference>